<keyword evidence="4" id="KW-0460">Magnesium</keyword>
<dbReference type="InterPro" id="IPR013824">
    <property type="entry name" value="Topo_IA_cen_sub1"/>
</dbReference>
<evidence type="ECO:0000256" key="3">
    <source>
        <dbReference type="ARBA" id="ARBA00022723"/>
    </source>
</evidence>
<feature type="compositionally biased region" description="Polar residues" evidence="9">
    <location>
        <begin position="713"/>
        <end position="728"/>
    </location>
</feature>
<feature type="region of interest" description="Disordered" evidence="9">
    <location>
        <begin position="710"/>
        <end position="748"/>
    </location>
</feature>
<dbReference type="EMBL" id="CP018258">
    <property type="protein sequence ID" value="APV44118.1"/>
    <property type="molecule type" value="Genomic_DNA"/>
</dbReference>
<feature type="site" description="Interaction with DNA" evidence="8">
    <location>
        <position position="150"/>
    </location>
</feature>
<dbReference type="InterPro" id="IPR023405">
    <property type="entry name" value="Topo_IA_core_domain"/>
</dbReference>
<reference evidence="13" key="1">
    <citation type="submission" date="2016-11" db="EMBL/GenBank/DDBJ databases">
        <title>Dehalogenimonas formicexedens sp. nov., a chlorinated alkane respiring bacterium isolated from contaminated groundwater.</title>
        <authorList>
            <person name="Key T.A."/>
            <person name="Bowman K.S."/>
            <person name="Lee I."/>
            <person name="Chun J."/>
            <person name="Albuquerque L."/>
            <person name="da Costa M.S."/>
            <person name="Rainey F.A."/>
            <person name="Moe W.M."/>
        </authorList>
    </citation>
    <scope>NUCLEOTIDE SEQUENCE [LARGE SCALE GENOMIC DNA]</scope>
    <source>
        <strain evidence="13">NSZ-14</strain>
    </source>
</reference>
<protein>
    <recommendedName>
        <fullName evidence="8">DNA topoisomerase 1</fullName>
        <ecNumber evidence="8">5.6.2.1</ecNumber>
    </recommendedName>
    <alternativeName>
        <fullName evidence="8">DNA topoisomerase I</fullName>
    </alternativeName>
</protein>
<keyword evidence="13" id="KW-1185">Reference proteome</keyword>
<dbReference type="InterPro" id="IPR013825">
    <property type="entry name" value="Topo_IA_cen_sub2"/>
</dbReference>
<feature type="domain" description="Topo IA-type catalytic" evidence="11">
    <location>
        <begin position="131"/>
        <end position="576"/>
    </location>
</feature>
<dbReference type="Gene3D" id="1.10.460.10">
    <property type="entry name" value="Topoisomerase I, domain 2"/>
    <property type="match status" value="1"/>
</dbReference>
<dbReference type="InterPro" id="IPR005733">
    <property type="entry name" value="TopoI_bac-type"/>
</dbReference>
<dbReference type="InterPro" id="IPR034149">
    <property type="entry name" value="TOPRIM_TopoI"/>
</dbReference>
<dbReference type="PROSITE" id="PS00396">
    <property type="entry name" value="TOPO_IA_1"/>
    <property type="match status" value="1"/>
</dbReference>
<dbReference type="PANTHER" id="PTHR42785:SF1">
    <property type="entry name" value="DNA TOPOISOMERASE"/>
    <property type="match status" value="1"/>
</dbReference>
<dbReference type="EC" id="5.6.2.1" evidence="8"/>
<dbReference type="HAMAP" id="MF_00952">
    <property type="entry name" value="Topoisom_1_prok"/>
    <property type="match status" value="1"/>
</dbReference>
<keyword evidence="6 8" id="KW-0238">DNA-binding</keyword>
<dbReference type="SMART" id="SM00436">
    <property type="entry name" value="TOP1Bc"/>
    <property type="match status" value="1"/>
</dbReference>
<dbReference type="RefSeq" id="WP_076003849.1">
    <property type="nucleotide sequence ID" value="NZ_CP018258.1"/>
</dbReference>
<dbReference type="SUPFAM" id="SSF56712">
    <property type="entry name" value="Prokaryotic type I DNA topoisomerase"/>
    <property type="match status" value="1"/>
</dbReference>
<dbReference type="Gene3D" id="1.10.290.10">
    <property type="entry name" value="Topoisomerase I, domain 4"/>
    <property type="match status" value="1"/>
</dbReference>
<dbReference type="GO" id="GO:0046872">
    <property type="term" value="F:metal ion binding"/>
    <property type="evidence" value="ECO:0007669"/>
    <property type="project" value="UniProtKB-KW"/>
</dbReference>
<dbReference type="Pfam" id="PF01131">
    <property type="entry name" value="Topoisom_bac"/>
    <property type="match status" value="1"/>
</dbReference>
<dbReference type="Gene3D" id="2.70.20.10">
    <property type="entry name" value="Topoisomerase I, domain 3"/>
    <property type="match status" value="1"/>
</dbReference>
<dbReference type="GO" id="GO:0003917">
    <property type="term" value="F:DNA topoisomerase type I (single strand cut, ATP-independent) activity"/>
    <property type="evidence" value="ECO:0007669"/>
    <property type="project" value="UniProtKB-UniRule"/>
</dbReference>
<dbReference type="OrthoDB" id="9804262at2"/>
<feature type="region of interest" description="Interaction with DNA" evidence="8">
    <location>
        <begin position="165"/>
        <end position="170"/>
    </location>
</feature>
<dbReference type="Gene3D" id="3.40.50.140">
    <property type="match status" value="1"/>
</dbReference>
<comment type="function">
    <text evidence="8">Releases the supercoiling and torsional tension of DNA, which is introduced during the DNA replication and transcription, by transiently cleaving and rejoining one strand of the DNA duplex. Introduces a single-strand break via transesterification at a target site in duplex DNA. The scissile phosphodiester is attacked by the catalytic tyrosine of the enzyme, resulting in the formation of a DNA-(5'-phosphotyrosyl)-enzyme intermediate and the expulsion of a 3'-OH DNA strand. The free DNA strand then undergoes passage around the unbroken strand, thus removing DNA supercoils. Finally, in the religation step, the DNA 3'-OH attacks the covalent intermediate to expel the active-site tyrosine and restore the DNA phosphodiester backbone.</text>
</comment>
<dbReference type="KEGG" id="dfo:Dform_00764"/>
<evidence type="ECO:0000259" key="11">
    <source>
        <dbReference type="PROSITE" id="PS52039"/>
    </source>
</evidence>
<dbReference type="STRING" id="1839801.Dform_00764"/>
<dbReference type="InterPro" id="IPR023406">
    <property type="entry name" value="Topo_IA_AS"/>
</dbReference>
<evidence type="ECO:0000256" key="2">
    <source>
        <dbReference type="ARBA" id="ARBA00009446"/>
    </source>
</evidence>
<organism evidence="12 13">
    <name type="scientific">Dehalogenimonas formicexedens</name>
    <dbReference type="NCBI Taxonomy" id="1839801"/>
    <lineage>
        <taxon>Bacteria</taxon>
        <taxon>Bacillati</taxon>
        <taxon>Chloroflexota</taxon>
        <taxon>Dehalococcoidia</taxon>
        <taxon>Dehalococcoidales</taxon>
        <taxon>Dehalococcoidaceae</taxon>
        <taxon>Dehalogenimonas</taxon>
    </lineage>
</organism>
<evidence type="ECO:0000256" key="9">
    <source>
        <dbReference type="SAM" id="MobiDB-lite"/>
    </source>
</evidence>
<dbReference type="CDD" id="cd00186">
    <property type="entry name" value="TOP1Ac"/>
    <property type="match status" value="1"/>
</dbReference>
<evidence type="ECO:0000259" key="10">
    <source>
        <dbReference type="PROSITE" id="PS50880"/>
    </source>
</evidence>
<evidence type="ECO:0000313" key="13">
    <source>
        <dbReference type="Proteomes" id="UP000185934"/>
    </source>
</evidence>
<dbReference type="InterPro" id="IPR013497">
    <property type="entry name" value="Topo_IA_cen"/>
</dbReference>
<dbReference type="InterPro" id="IPR003601">
    <property type="entry name" value="Topo_IA_2"/>
</dbReference>
<comment type="subunit">
    <text evidence="8">Monomer.</text>
</comment>
<dbReference type="InterPro" id="IPR013826">
    <property type="entry name" value="Topo_IA_cen_sub3"/>
</dbReference>
<keyword evidence="3" id="KW-0479">Metal-binding</keyword>
<dbReference type="GO" id="GO:0003677">
    <property type="term" value="F:DNA binding"/>
    <property type="evidence" value="ECO:0007669"/>
    <property type="project" value="UniProtKB-KW"/>
</dbReference>
<evidence type="ECO:0000313" key="12">
    <source>
        <dbReference type="EMBL" id="APV44118.1"/>
    </source>
</evidence>
<gene>
    <name evidence="8 12" type="primary">topA</name>
    <name evidence="12" type="ORF">Dform_00764</name>
</gene>
<dbReference type="SMART" id="SM00493">
    <property type="entry name" value="TOPRIM"/>
    <property type="match status" value="1"/>
</dbReference>
<proteinExistence type="inferred from homology"/>
<evidence type="ECO:0000256" key="4">
    <source>
        <dbReference type="ARBA" id="ARBA00022842"/>
    </source>
</evidence>
<dbReference type="PROSITE" id="PS52039">
    <property type="entry name" value="TOPO_IA_2"/>
    <property type="match status" value="1"/>
</dbReference>
<dbReference type="InterPro" id="IPR000380">
    <property type="entry name" value="Topo_IA"/>
</dbReference>
<dbReference type="InterPro" id="IPR003602">
    <property type="entry name" value="Topo_IA_DNA-bd_dom"/>
</dbReference>
<feature type="site" description="Interaction with DNA" evidence="8">
    <location>
        <position position="307"/>
    </location>
</feature>
<feature type="site" description="Interaction with DNA" evidence="8">
    <location>
        <position position="145"/>
    </location>
</feature>
<dbReference type="Pfam" id="PF01751">
    <property type="entry name" value="Toprim"/>
    <property type="match status" value="1"/>
</dbReference>
<dbReference type="GO" id="GO:0006265">
    <property type="term" value="P:DNA topological change"/>
    <property type="evidence" value="ECO:0007669"/>
    <property type="project" value="UniProtKB-UniRule"/>
</dbReference>
<feature type="domain" description="Toprim" evidence="10">
    <location>
        <begin position="5"/>
        <end position="116"/>
    </location>
</feature>
<dbReference type="InterPro" id="IPR028612">
    <property type="entry name" value="Topoisom_1_IA"/>
</dbReference>
<dbReference type="NCBIfam" id="TIGR01051">
    <property type="entry name" value="topA_bact"/>
    <property type="match status" value="1"/>
</dbReference>
<dbReference type="AlphaFoldDB" id="A0A1P8F6P5"/>
<evidence type="ECO:0000256" key="8">
    <source>
        <dbReference type="HAMAP-Rule" id="MF_00952"/>
    </source>
</evidence>
<sequence>MATDKKLVIVESPAKARTLAKFLGSGYTLKASMGHVRDLPKSKLGVDVDHDFNPQYLNMRDKLAILKELKEAAKKAGAVYLATDPDREGEAIAWHLKEAACTPSVPCRRVTFHEITREAIAAAFKSPREVNMNLVNAQQARRILDRLVGYKLSPLLWQKVRRGLSAGRVQSVALRIIVDREREILGFKADEYWTIEAELSKLVPSTPKSFKAILIGSGDKKKISIGTGTAASDIVADLKPAEYSVARVTSKDSPRQPAPPFITSSLQQEAYRKLRFSARQTMAVAQQLYEGLPVGAEGSVGLITYMRTDSTHVAASAIAETRDFIAEKFGSGFLPKTARLFARQVKGAQEAHEAIRPTSTRREPAAIKEYLEPNQFKLYQLIWQRMVASQMAAAVFENVTIDIDARKTPSKTRYTLRAQSSRNTFPGFMALYTEGRDEEEEAKTPPLPPLSEGELLKLLDPKASVSPEQHFTQPPPRFTEATLVKTLEQFGIGRPSTYAPILGVVQEREYVTKEKGAFKPTELGMAVSDLLVQQFPEVIDTGFTAQMEDRLDKVADEGLDWVKVVRDFYVPFEKDLSTAEEQLERVPMPVEVSEDCCPQCAKEKLLIKIGRFGKYMECPACGFRQSFRIRTGVMCPNCPEKGEIIGRYTKKGKLFYGCSAFPKHSFAMNARPLPEPCPKCGGLMGELKPGQKSCQNPECADYKGKRFLRRSKTASTSPRSRSVSTGSKTAAAVKRTKAGQNKSRPEEK</sequence>
<evidence type="ECO:0000256" key="5">
    <source>
        <dbReference type="ARBA" id="ARBA00023029"/>
    </source>
</evidence>
<accession>A0A1P8F6P5</accession>
<dbReference type="PANTHER" id="PTHR42785">
    <property type="entry name" value="DNA TOPOISOMERASE, TYPE IA, CORE"/>
    <property type="match status" value="1"/>
</dbReference>
<evidence type="ECO:0000256" key="6">
    <source>
        <dbReference type="ARBA" id="ARBA00023125"/>
    </source>
</evidence>
<comment type="similarity">
    <text evidence="2 8">Belongs to the type IA topoisomerase family.</text>
</comment>
<dbReference type="Proteomes" id="UP000185934">
    <property type="component" value="Chromosome"/>
</dbReference>
<keyword evidence="5 8" id="KW-0799">Topoisomerase</keyword>
<name>A0A1P8F6P5_9CHLR</name>
<feature type="site" description="Interaction with DNA" evidence="8">
    <location>
        <position position="508"/>
    </location>
</feature>
<feature type="site" description="Interaction with DNA" evidence="8">
    <location>
        <position position="157"/>
    </location>
</feature>
<feature type="site" description="Interaction with DNA" evidence="8">
    <location>
        <position position="141"/>
    </location>
</feature>
<dbReference type="PRINTS" id="PR00417">
    <property type="entry name" value="PRTPISMRASEI"/>
</dbReference>
<evidence type="ECO:0000256" key="1">
    <source>
        <dbReference type="ARBA" id="ARBA00000213"/>
    </source>
</evidence>
<dbReference type="SMART" id="SM00437">
    <property type="entry name" value="TOP1Ac"/>
    <property type="match status" value="1"/>
</dbReference>
<keyword evidence="7 8" id="KW-0413">Isomerase</keyword>
<evidence type="ECO:0000256" key="7">
    <source>
        <dbReference type="ARBA" id="ARBA00023235"/>
    </source>
</evidence>
<dbReference type="CDD" id="cd03363">
    <property type="entry name" value="TOPRIM_TopoIA_TopoI"/>
    <property type="match status" value="1"/>
</dbReference>
<feature type="active site" description="O-(5'-phospho-DNA)-tyrosine intermediate" evidence="8">
    <location>
        <position position="305"/>
    </location>
</feature>
<dbReference type="PROSITE" id="PS50880">
    <property type="entry name" value="TOPRIM"/>
    <property type="match status" value="1"/>
</dbReference>
<feature type="site" description="Interaction with DNA" evidence="8">
    <location>
        <position position="35"/>
    </location>
</feature>
<dbReference type="InterPro" id="IPR006171">
    <property type="entry name" value="TOPRIM_dom"/>
</dbReference>
<comment type="catalytic activity">
    <reaction evidence="1 8">
        <text>ATP-independent breakage of single-stranded DNA, followed by passage and rejoining.</text>
        <dbReference type="EC" id="5.6.2.1"/>
    </reaction>
</comment>
<feature type="site" description="Interaction with DNA" evidence="8">
    <location>
        <position position="142"/>
    </location>
</feature>